<feature type="compositionally biased region" description="Basic and acidic residues" evidence="1">
    <location>
        <begin position="1"/>
        <end position="12"/>
    </location>
</feature>
<accession>F4PWS1</accession>
<dbReference type="KEGG" id="dfa:DFA_07559"/>
<evidence type="ECO:0000313" key="3">
    <source>
        <dbReference type="Proteomes" id="UP000007797"/>
    </source>
</evidence>
<protein>
    <submittedName>
        <fullName evidence="2">Mob1-like protein</fullName>
    </submittedName>
</protein>
<dbReference type="SMART" id="SM01388">
    <property type="entry name" value="Mob1_phocein"/>
    <property type="match status" value="1"/>
</dbReference>
<dbReference type="GeneID" id="14871913"/>
<evidence type="ECO:0000313" key="2">
    <source>
        <dbReference type="EMBL" id="EGG20435.1"/>
    </source>
</evidence>
<keyword evidence="3" id="KW-1185">Reference proteome</keyword>
<sequence length="213" mass="24597">MFKIFKGKDKDSSVSFKNNFRPKKHPAGTTRYTLRKSWKAGLLNGTMIKDSVKCPQGEDENDWVAIHTIEIYNTVNYCYAFVQDFCTDQTCPKMTGNKATYLWSDGKDKPQELPAKKYIDNLSNWIADQIDNTDIFPIGDSYSKQFKPAVKKILSRILRVYSHIYHEHWSQIKSVGADKHINTSLKYFHCFVLEFGLVDDTDLGLMKNVFDSL</sequence>
<dbReference type="InterPro" id="IPR005301">
    <property type="entry name" value="MOB_kinase_act_fam"/>
</dbReference>
<organism evidence="2 3">
    <name type="scientific">Cavenderia fasciculata</name>
    <name type="common">Slime mold</name>
    <name type="synonym">Dictyostelium fasciculatum</name>
    <dbReference type="NCBI Taxonomy" id="261658"/>
    <lineage>
        <taxon>Eukaryota</taxon>
        <taxon>Amoebozoa</taxon>
        <taxon>Evosea</taxon>
        <taxon>Eumycetozoa</taxon>
        <taxon>Dictyostelia</taxon>
        <taxon>Acytosteliales</taxon>
        <taxon>Cavenderiaceae</taxon>
        <taxon>Cavenderia</taxon>
    </lineage>
</organism>
<evidence type="ECO:0000256" key="1">
    <source>
        <dbReference type="SAM" id="MobiDB-lite"/>
    </source>
</evidence>
<dbReference type="PANTHER" id="PTHR22599">
    <property type="entry name" value="MPS ONE BINDER KINASE ACTIVATOR-LIKE MOB"/>
    <property type="match status" value="1"/>
</dbReference>
<dbReference type="RefSeq" id="XP_004367418.1">
    <property type="nucleotide sequence ID" value="XM_004367361.1"/>
</dbReference>
<proteinExistence type="predicted"/>
<name>F4PWS1_CACFS</name>
<dbReference type="SUPFAM" id="SSF101152">
    <property type="entry name" value="Mob1/phocein"/>
    <property type="match status" value="1"/>
</dbReference>
<feature type="region of interest" description="Disordered" evidence="1">
    <location>
        <begin position="1"/>
        <end position="28"/>
    </location>
</feature>
<dbReference type="EMBL" id="GL883013">
    <property type="protein sequence ID" value="EGG20435.1"/>
    <property type="molecule type" value="Genomic_DNA"/>
</dbReference>
<dbReference type="OMA" id="KATYLWT"/>
<reference evidence="3" key="1">
    <citation type="journal article" date="2011" name="Genome Res.">
        <title>Phylogeny-wide analysis of social amoeba genomes highlights ancient origins for complex intercellular communication.</title>
        <authorList>
            <person name="Heidel A.J."/>
            <person name="Lawal H.M."/>
            <person name="Felder M."/>
            <person name="Schilde C."/>
            <person name="Helps N.R."/>
            <person name="Tunggal B."/>
            <person name="Rivero F."/>
            <person name="John U."/>
            <person name="Schleicher M."/>
            <person name="Eichinger L."/>
            <person name="Platzer M."/>
            <person name="Noegel A.A."/>
            <person name="Schaap P."/>
            <person name="Gloeckner G."/>
        </authorList>
    </citation>
    <scope>NUCLEOTIDE SEQUENCE [LARGE SCALE GENOMIC DNA]</scope>
    <source>
        <strain evidence="3">SH3</strain>
    </source>
</reference>
<dbReference type="InterPro" id="IPR036703">
    <property type="entry name" value="MOB_kinase_act_sf"/>
</dbReference>
<dbReference type="AlphaFoldDB" id="F4PWS1"/>
<gene>
    <name evidence="2" type="ORF">DFA_07559</name>
</gene>
<dbReference type="Pfam" id="PF03637">
    <property type="entry name" value="Mob1_phocein"/>
    <property type="match status" value="1"/>
</dbReference>
<dbReference type="Proteomes" id="UP000007797">
    <property type="component" value="Unassembled WGS sequence"/>
</dbReference>
<dbReference type="Gene3D" id="1.20.140.30">
    <property type="entry name" value="MOB kinase activator"/>
    <property type="match status" value="1"/>
</dbReference>
<dbReference type="OrthoDB" id="8170117at2759"/>